<feature type="modified residue" description="4-aspartylphosphate" evidence="7">
    <location>
        <position position="59"/>
    </location>
</feature>
<organism evidence="10 11">
    <name type="scientific">Anaeromicropila herbilytica</name>
    <dbReference type="NCBI Taxonomy" id="2785025"/>
    <lineage>
        <taxon>Bacteria</taxon>
        <taxon>Bacillati</taxon>
        <taxon>Bacillota</taxon>
        <taxon>Clostridia</taxon>
        <taxon>Lachnospirales</taxon>
        <taxon>Lachnospiraceae</taxon>
        <taxon>Anaeromicropila</taxon>
    </lineage>
</organism>
<comment type="function">
    <text evidence="6">Required for high-level post-exponential phase expression of a series of secreted proteins.</text>
</comment>
<protein>
    <recommendedName>
        <fullName evidence="1">Stage 0 sporulation protein A homolog</fullName>
    </recommendedName>
</protein>
<dbReference type="Pfam" id="PF00072">
    <property type="entry name" value="Response_reg"/>
    <property type="match status" value="1"/>
</dbReference>
<dbReference type="GO" id="GO:0000156">
    <property type="term" value="F:phosphorelay response regulator activity"/>
    <property type="evidence" value="ECO:0007669"/>
    <property type="project" value="InterPro"/>
</dbReference>
<dbReference type="KEGG" id="ahb:bsdtb5_11920"/>
<keyword evidence="7" id="KW-0597">Phosphoprotein</keyword>
<name>A0A7R7EK26_9FIRM</name>
<dbReference type="PROSITE" id="PS50110">
    <property type="entry name" value="RESPONSE_REGULATORY"/>
    <property type="match status" value="1"/>
</dbReference>
<dbReference type="RefSeq" id="WP_271715152.1">
    <property type="nucleotide sequence ID" value="NZ_AP024169.1"/>
</dbReference>
<dbReference type="PROSITE" id="PS50930">
    <property type="entry name" value="HTH_LYTTR"/>
    <property type="match status" value="1"/>
</dbReference>
<keyword evidence="4" id="KW-0010">Activator</keyword>
<accession>A0A7R7EK26</accession>
<evidence type="ECO:0000313" key="10">
    <source>
        <dbReference type="EMBL" id="BCN29897.1"/>
    </source>
</evidence>
<dbReference type="Gene3D" id="3.40.50.2300">
    <property type="match status" value="1"/>
</dbReference>
<evidence type="ECO:0000256" key="2">
    <source>
        <dbReference type="ARBA" id="ARBA00022490"/>
    </source>
</evidence>
<evidence type="ECO:0000256" key="4">
    <source>
        <dbReference type="ARBA" id="ARBA00023159"/>
    </source>
</evidence>
<evidence type="ECO:0000256" key="6">
    <source>
        <dbReference type="ARBA" id="ARBA00037164"/>
    </source>
</evidence>
<dbReference type="Gene3D" id="2.40.50.1020">
    <property type="entry name" value="LytTr DNA-binding domain"/>
    <property type="match status" value="1"/>
</dbReference>
<dbReference type="InterPro" id="IPR011006">
    <property type="entry name" value="CheY-like_superfamily"/>
</dbReference>
<dbReference type="EMBL" id="AP024169">
    <property type="protein sequence ID" value="BCN29897.1"/>
    <property type="molecule type" value="Genomic_DNA"/>
</dbReference>
<dbReference type="InterPro" id="IPR001789">
    <property type="entry name" value="Sig_transdc_resp-reg_receiver"/>
</dbReference>
<keyword evidence="2" id="KW-0963">Cytoplasm</keyword>
<feature type="domain" description="Response regulatory" evidence="8">
    <location>
        <begin position="2"/>
        <end position="125"/>
    </location>
</feature>
<evidence type="ECO:0000256" key="3">
    <source>
        <dbReference type="ARBA" id="ARBA00023012"/>
    </source>
</evidence>
<dbReference type="SUPFAM" id="SSF52172">
    <property type="entry name" value="CheY-like"/>
    <property type="match status" value="1"/>
</dbReference>
<dbReference type="PANTHER" id="PTHR37299">
    <property type="entry name" value="TRANSCRIPTIONAL REGULATOR-RELATED"/>
    <property type="match status" value="1"/>
</dbReference>
<feature type="domain" description="HTH LytTR-type" evidence="9">
    <location>
        <begin position="142"/>
        <end position="244"/>
    </location>
</feature>
<proteinExistence type="predicted"/>
<dbReference type="GO" id="GO:0003677">
    <property type="term" value="F:DNA binding"/>
    <property type="evidence" value="ECO:0007669"/>
    <property type="project" value="UniProtKB-KW"/>
</dbReference>
<dbReference type="InterPro" id="IPR046947">
    <property type="entry name" value="LytR-like"/>
</dbReference>
<evidence type="ECO:0000256" key="5">
    <source>
        <dbReference type="ARBA" id="ARBA00024867"/>
    </source>
</evidence>
<evidence type="ECO:0000256" key="7">
    <source>
        <dbReference type="PROSITE-ProRule" id="PRU00169"/>
    </source>
</evidence>
<evidence type="ECO:0000256" key="1">
    <source>
        <dbReference type="ARBA" id="ARBA00018672"/>
    </source>
</evidence>
<dbReference type="SMART" id="SM00448">
    <property type="entry name" value="REC"/>
    <property type="match status" value="1"/>
</dbReference>
<dbReference type="PANTHER" id="PTHR37299:SF3">
    <property type="entry name" value="STAGE 0 SPORULATION PROTEIN A HOMOLOG"/>
    <property type="match status" value="1"/>
</dbReference>
<dbReference type="SMART" id="SM00850">
    <property type="entry name" value="LytTR"/>
    <property type="match status" value="1"/>
</dbReference>
<dbReference type="AlphaFoldDB" id="A0A7R7EK26"/>
<reference evidence="10 11" key="1">
    <citation type="submission" date="2020-11" db="EMBL/GenBank/DDBJ databases">
        <title>Draft genome sequencing of a Lachnospiraceae strain isolated from anoxic soil subjected to BSD treatment.</title>
        <authorList>
            <person name="Uek A."/>
            <person name="Tonouchi A."/>
        </authorList>
    </citation>
    <scope>NUCLEOTIDE SEQUENCE [LARGE SCALE GENOMIC DNA]</scope>
    <source>
        <strain evidence="10 11">TB5</strain>
    </source>
</reference>
<gene>
    <name evidence="10" type="ORF">bsdtb5_11920</name>
</gene>
<evidence type="ECO:0000259" key="9">
    <source>
        <dbReference type="PROSITE" id="PS50930"/>
    </source>
</evidence>
<dbReference type="Proteomes" id="UP000595897">
    <property type="component" value="Chromosome"/>
</dbReference>
<dbReference type="Pfam" id="PF04397">
    <property type="entry name" value="LytTR"/>
    <property type="match status" value="1"/>
</dbReference>
<evidence type="ECO:0000259" key="8">
    <source>
        <dbReference type="PROSITE" id="PS50110"/>
    </source>
</evidence>
<sequence length="244" mass="28613">MNIYVCEDSEIQRKFLVKTIEEYRKEKTPDIQIKYVGSDPYEVIKLVEQENDSSLYFLDVDLNTDINGIELAEKIRNFDMKGSIVFITNHPEFTSMTFEYKIEALDYIVKDDLDKMTPQISDCISKAFNKRNMLENEGHNCLMINSKDKKVKVSYQDIIIIETLTTPHKVMLTAENRRLEIYANLKDLMKQLDERFIRCHQSAIINSEKIQEIDYKNMKLVLTNGQNCVLSYVGLKLLKKKFQP</sequence>
<keyword evidence="10" id="KW-0238">DNA-binding</keyword>
<keyword evidence="3" id="KW-0902">Two-component regulatory system</keyword>
<dbReference type="InterPro" id="IPR007492">
    <property type="entry name" value="LytTR_DNA-bd_dom"/>
</dbReference>
<evidence type="ECO:0000313" key="11">
    <source>
        <dbReference type="Proteomes" id="UP000595897"/>
    </source>
</evidence>
<comment type="function">
    <text evidence="5">May play the central regulatory role in sporulation. It may be an element of the effector pathway responsible for the activation of sporulation genes in response to nutritional stress. Spo0A may act in concert with spo0H (a sigma factor) to control the expression of some genes that are critical to the sporulation process.</text>
</comment>
<keyword evidence="11" id="KW-1185">Reference proteome</keyword>